<organism evidence="2">
    <name type="scientific">Arthrobacter saudimassiliensis</name>
    <dbReference type="NCBI Taxonomy" id="1461584"/>
    <lineage>
        <taxon>Bacteria</taxon>
        <taxon>Bacillati</taxon>
        <taxon>Actinomycetota</taxon>
        <taxon>Actinomycetes</taxon>
        <taxon>Micrococcales</taxon>
        <taxon>Micrococcaceae</taxon>
        <taxon>Arthrobacter</taxon>
    </lineage>
</organism>
<evidence type="ECO:0000256" key="1">
    <source>
        <dbReference type="SAM" id="Phobius"/>
    </source>
</evidence>
<gene>
    <name evidence="2" type="ORF">BN1051_00110</name>
</gene>
<sequence length="135" mass="14793">MMTEQPEPGPRSKPNLSERDLVLGKRVIRFMTVGCLAALVVNLAIAVYVFQSVPLDTRLPYSGRFGRNGIPMPIAMGVFVVFLALFARPYGSKAHHMGKRARVILYILAVAIMVVAVWAQWELAKAILVEGGARG</sequence>
<dbReference type="AlphaFoldDB" id="A0A078MKG5"/>
<proteinExistence type="predicted"/>
<evidence type="ECO:0000313" key="2">
    <source>
        <dbReference type="EMBL" id="CEA06750.1"/>
    </source>
</evidence>
<keyword evidence="1" id="KW-1133">Transmembrane helix</keyword>
<feature type="transmembrane region" description="Helical" evidence="1">
    <location>
        <begin position="27"/>
        <end position="50"/>
    </location>
</feature>
<dbReference type="EMBL" id="LN483070">
    <property type="protein sequence ID" value="CEA06750.1"/>
    <property type="molecule type" value="Genomic_DNA"/>
</dbReference>
<dbReference type="PATRIC" id="fig|1461584.3.peg.105"/>
<feature type="transmembrane region" description="Helical" evidence="1">
    <location>
        <begin position="70"/>
        <end position="91"/>
    </location>
</feature>
<name>A0A078MKG5_9MICC</name>
<keyword evidence="1" id="KW-0812">Transmembrane</keyword>
<protein>
    <submittedName>
        <fullName evidence="2">Uncharacterized protein</fullName>
    </submittedName>
</protein>
<feature type="transmembrane region" description="Helical" evidence="1">
    <location>
        <begin position="103"/>
        <end position="121"/>
    </location>
</feature>
<reference evidence="2" key="1">
    <citation type="submission" date="2014-07" db="EMBL/GenBank/DDBJ databases">
        <authorList>
            <person name="Urmite Genomes Urmite Genomes"/>
        </authorList>
    </citation>
    <scope>NUCLEOTIDE SEQUENCE</scope>
    <source>
        <strain evidence="2">11W110_air</strain>
    </source>
</reference>
<accession>A0A078MKG5</accession>
<keyword evidence="1" id="KW-0472">Membrane</keyword>